<keyword evidence="1" id="KW-0812">Transmembrane</keyword>
<keyword evidence="1" id="KW-0472">Membrane</keyword>
<evidence type="ECO:0000256" key="1">
    <source>
        <dbReference type="SAM" id="Phobius"/>
    </source>
</evidence>
<feature type="transmembrane region" description="Helical" evidence="1">
    <location>
        <begin position="87"/>
        <end position="104"/>
    </location>
</feature>
<organism evidence="2 3">
    <name type="scientific">Sesamum alatum</name>
    <dbReference type="NCBI Taxonomy" id="300844"/>
    <lineage>
        <taxon>Eukaryota</taxon>
        <taxon>Viridiplantae</taxon>
        <taxon>Streptophyta</taxon>
        <taxon>Embryophyta</taxon>
        <taxon>Tracheophyta</taxon>
        <taxon>Spermatophyta</taxon>
        <taxon>Magnoliopsida</taxon>
        <taxon>eudicotyledons</taxon>
        <taxon>Gunneridae</taxon>
        <taxon>Pentapetalae</taxon>
        <taxon>asterids</taxon>
        <taxon>lamiids</taxon>
        <taxon>Lamiales</taxon>
        <taxon>Pedaliaceae</taxon>
        <taxon>Sesamum</taxon>
    </lineage>
</organism>
<accession>A0AAE2CPE4</accession>
<comment type="caution">
    <text evidence="2">The sequence shown here is derived from an EMBL/GenBank/DDBJ whole genome shotgun (WGS) entry which is preliminary data.</text>
</comment>
<protein>
    <submittedName>
        <fullName evidence="2">Uncharacterized protein</fullName>
    </submittedName>
</protein>
<evidence type="ECO:0000313" key="3">
    <source>
        <dbReference type="Proteomes" id="UP001293254"/>
    </source>
</evidence>
<keyword evidence="1" id="KW-1133">Transmembrane helix</keyword>
<keyword evidence="3" id="KW-1185">Reference proteome</keyword>
<name>A0AAE2CPE4_9LAMI</name>
<dbReference type="EMBL" id="JACGWO010000004">
    <property type="protein sequence ID" value="KAK4429334.1"/>
    <property type="molecule type" value="Genomic_DNA"/>
</dbReference>
<dbReference type="Proteomes" id="UP001293254">
    <property type="component" value="Unassembled WGS sequence"/>
</dbReference>
<reference evidence="2" key="2">
    <citation type="journal article" date="2024" name="Plant">
        <title>Genomic evolution and insights into agronomic trait innovations of Sesamum species.</title>
        <authorList>
            <person name="Miao H."/>
            <person name="Wang L."/>
            <person name="Qu L."/>
            <person name="Liu H."/>
            <person name="Sun Y."/>
            <person name="Le M."/>
            <person name="Wang Q."/>
            <person name="Wei S."/>
            <person name="Zheng Y."/>
            <person name="Lin W."/>
            <person name="Duan Y."/>
            <person name="Cao H."/>
            <person name="Xiong S."/>
            <person name="Wang X."/>
            <person name="Wei L."/>
            <person name="Li C."/>
            <person name="Ma Q."/>
            <person name="Ju M."/>
            <person name="Zhao R."/>
            <person name="Li G."/>
            <person name="Mu C."/>
            <person name="Tian Q."/>
            <person name="Mei H."/>
            <person name="Zhang T."/>
            <person name="Gao T."/>
            <person name="Zhang H."/>
        </authorList>
    </citation>
    <scope>NUCLEOTIDE SEQUENCE</scope>
    <source>
        <strain evidence="2">3651</strain>
    </source>
</reference>
<dbReference type="AlphaFoldDB" id="A0AAE2CPE4"/>
<gene>
    <name evidence="2" type="ORF">Salat_1233800</name>
</gene>
<evidence type="ECO:0000313" key="2">
    <source>
        <dbReference type="EMBL" id="KAK4429334.1"/>
    </source>
</evidence>
<sequence length="300" mass="33312">MSVCGLVFRIGLGHCKEFAPVDWVCGVWWARSLWVIGLLGFSQTGLRPNKVGVLGVVMARIRWETGEVLLCSLYASKSGGRDMAGPFLALFARFGLFLWLGFWLEESTFPYLGLWGFDEGFWEVWFGNFSVVLNAAPLDVLVMLLGCLFIDQDHRQSRDFAHTWKLVISISARASSGSHGSRTTSLPRNDQGLVLRMPLRFSSFSRRKATVFWSMEFIGVSGGISHVLDNVDLIAFVFKGFSLKTLAMIGKCVDGFCSSRGGSSSSDNTILLRFILNTANGVCWIHNCLGRRLIKVETGE</sequence>
<reference evidence="2" key="1">
    <citation type="submission" date="2020-06" db="EMBL/GenBank/DDBJ databases">
        <authorList>
            <person name="Li T."/>
            <person name="Hu X."/>
            <person name="Zhang T."/>
            <person name="Song X."/>
            <person name="Zhang H."/>
            <person name="Dai N."/>
            <person name="Sheng W."/>
            <person name="Hou X."/>
            <person name="Wei L."/>
        </authorList>
    </citation>
    <scope>NUCLEOTIDE SEQUENCE</scope>
    <source>
        <strain evidence="2">3651</strain>
        <tissue evidence="2">Leaf</tissue>
    </source>
</reference>
<feature type="transmembrane region" description="Helical" evidence="1">
    <location>
        <begin position="124"/>
        <end position="150"/>
    </location>
</feature>
<proteinExistence type="predicted"/>